<accession>A0A8J5I2Z6</accession>
<keyword evidence="5" id="KW-1185">Reference proteome</keyword>
<evidence type="ECO:0000259" key="3">
    <source>
        <dbReference type="Pfam" id="PF14432"/>
    </source>
</evidence>
<dbReference type="NCBIfam" id="TIGR00756">
    <property type="entry name" value="PPR"/>
    <property type="match status" value="3"/>
</dbReference>
<dbReference type="PANTHER" id="PTHR47926">
    <property type="entry name" value="PENTATRICOPEPTIDE REPEAT-CONTAINING PROTEIN"/>
    <property type="match status" value="1"/>
</dbReference>
<dbReference type="GO" id="GO:0008270">
    <property type="term" value="F:zinc ion binding"/>
    <property type="evidence" value="ECO:0007669"/>
    <property type="project" value="InterPro"/>
</dbReference>
<dbReference type="FunFam" id="1.25.40.10:FF:000682">
    <property type="entry name" value="Pentatricopeptide repeat-containing protein At3g16610"/>
    <property type="match status" value="1"/>
</dbReference>
<feature type="repeat" description="PPR" evidence="2">
    <location>
        <begin position="215"/>
        <end position="249"/>
    </location>
</feature>
<dbReference type="FunFam" id="1.25.40.10:FF:000454">
    <property type="entry name" value="Pentatricopeptide repeat-containing protein At3g47530"/>
    <property type="match status" value="1"/>
</dbReference>
<dbReference type="OrthoDB" id="185373at2759"/>
<reference evidence="4 5" key="1">
    <citation type="submission" date="2020-08" db="EMBL/GenBank/DDBJ databases">
        <title>Plant Genome Project.</title>
        <authorList>
            <person name="Zhang R.-G."/>
        </authorList>
    </citation>
    <scope>NUCLEOTIDE SEQUENCE [LARGE SCALE GENOMIC DNA]</scope>
    <source>
        <tissue evidence="4">Rhizome</tissue>
    </source>
</reference>
<dbReference type="PROSITE" id="PS51375">
    <property type="entry name" value="PPR"/>
    <property type="match status" value="3"/>
</dbReference>
<dbReference type="Pfam" id="PF13041">
    <property type="entry name" value="PPR_2"/>
    <property type="match status" value="2"/>
</dbReference>
<dbReference type="InterPro" id="IPR046960">
    <property type="entry name" value="PPR_At4g14850-like_plant"/>
</dbReference>
<sequence length="626" mass="70364">MALSRFLRPKNRPLVHHRPLPPILCLLNRRCSDLSPLGHQPDRRSPPAASSDCIRLIKSCSTKSRLLQIHAHLLRSGLISDPTVSTAFLSRATLAPVSDLDYTRLVFRQIPRPNVYQCNALLRGYAESLSNAETLTFYNRMRELGVRGNSFSFSFLLKSCASIRSLPGGWQVHCRVIRDGHQADSVLLTSLMALYASCKECDDARRMFDEMPFRDTVAWNVLISCYADNSRSKDALHLFDIMLSSENRLEPDDVTCLILLQVCGQLGALDFGERIHQYASRHGYDLTLTVQNSLIAMYSKCGCMDKACDVFHAISHKTVVSWSAMISGLAMNGYARDAIDAFGAMQNAGVTPDEHTFTGVLSACSHSGFVDEGWSFFDMMRDKYRISPNVCHYGCMVDLLGRAGLLDQAYELIAKEKCVRLDARAWRTLLGACRIHGNTELGERIIEHLVELKAQEAGDYVLLLNTYAFAGNWDRVAEVRKLMKDEGIQTSPGCSTIELNGKVHEFVVDDDSHPRKGEVYRMLGEITSQLKKAGYVPNVSSELHDMDMEDKGSALSCHSEKLAIAFGILSTRPGRTLRIAKNLRTCVDCHNFAKFVSFTYNRLVIFRDRSRFHHFKDGHCSCNDYW</sequence>
<feature type="domain" description="DYW" evidence="3">
    <location>
        <begin position="534"/>
        <end position="626"/>
    </location>
</feature>
<dbReference type="PANTHER" id="PTHR47926:SF469">
    <property type="entry name" value="DYW DOMAIN-CONTAINING PROTEIN"/>
    <property type="match status" value="1"/>
</dbReference>
<dbReference type="Pfam" id="PF01535">
    <property type="entry name" value="PPR"/>
    <property type="match status" value="3"/>
</dbReference>
<dbReference type="Pfam" id="PF20431">
    <property type="entry name" value="E_motif"/>
    <property type="match status" value="1"/>
</dbReference>
<protein>
    <recommendedName>
        <fullName evidence="3">DYW domain-containing protein</fullName>
    </recommendedName>
</protein>
<evidence type="ECO:0000256" key="2">
    <source>
        <dbReference type="PROSITE-ProRule" id="PRU00708"/>
    </source>
</evidence>
<comment type="caution">
    <text evidence="4">The sequence shown here is derived from an EMBL/GenBank/DDBJ whole genome shotgun (WGS) entry which is preliminary data.</text>
</comment>
<dbReference type="InterPro" id="IPR002885">
    <property type="entry name" value="PPR_rpt"/>
</dbReference>
<dbReference type="GO" id="GO:0009451">
    <property type="term" value="P:RNA modification"/>
    <property type="evidence" value="ECO:0007669"/>
    <property type="project" value="InterPro"/>
</dbReference>
<dbReference type="AlphaFoldDB" id="A0A8J5I2Z6"/>
<keyword evidence="1" id="KW-0677">Repeat</keyword>
<evidence type="ECO:0000256" key="1">
    <source>
        <dbReference type="ARBA" id="ARBA00022737"/>
    </source>
</evidence>
<feature type="repeat" description="PPR" evidence="2">
    <location>
        <begin position="318"/>
        <end position="352"/>
    </location>
</feature>
<organism evidence="4 5">
    <name type="scientific">Zingiber officinale</name>
    <name type="common">Ginger</name>
    <name type="synonym">Amomum zingiber</name>
    <dbReference type="NCBI Taxonomy" id="94328"/>
    <lineage>
        <taxon>Eukaryota</taxon>
        <taxon>Viridiplantae</taxon>
        <taxon>Streptophyta</taxon>
        <taxon>Embryophyta</taxon>
        <taxon>Tracheophyta</taxon>
        <taxon>Spermatophyta</taxon>
        <taxon>Magnoliopsida</taxon>
        <taxon>Liliopsida</taxon>
        <taxon>Zingiberales</taxon>
        <taxon>Zingiberaceae</taxon>
        <taxon>Zingiber</taxon>
    </lineage>
</organism>
<dbReference type="FunFam" id="1.25.40.10:FF:000031">
    <property type="entry name" value="Pentatricopeptide repeat-containing protein mitochondrial"/>
    <property type="match status" value="1"/>
</dbReference>
<gene>
    <name evidence="4" type="ORF">ZIOFF_008055</name>
</gene>
<evidence type="ECO:0000313" key="4">
    <source>
        <dbReference type="EMBL" id="KAG6534170.1"/>
    </source>
</evidence>
<proteinExistence type="predicted"/>
<dbReference type="InterPro" id="IPR032867">
    <property type="entry name" value="DYW_dom"/>
</dbReference>
<dbReference type="EMBL" id="JACMSC010000002">
    <property type="protein sequence ID" value="KAG6534170.1"/>
    <property type="molecule type" value="Genomic_DNA"/>
</dbReference>
<name>A0A8J5I2Z6_ZINOF</name>
<dbReference type="Pfam" id="PF14432">
    <property type="entry name" value="DYW_deaminase"/>
    <property type="match status" value="1"/>
</dbReference>
<dbReference type="GO" id="GO:0003723">
    <property type="term" value="F:RNA binding"/>
    <property type="evidence" value="ECO:0007669"/>
    <property type="project" value="InterPro"/>
</dbReference>
<feature type="repeat" description="PPR" evidence="2">
    <location>
        <begin position="353"/>
        <end position="383"/>
    </location>
</feature>
<dbReference type="InterPro" id="IPR046848">
    <property type="entry name" value="E_motif"/>
</dbReference>
<dbReference type="Proteomes" id="UP000734854">
    <property type="component" value="Unassembled WGS sequence"/>
</dbReference>
<dbReference type="Pfam" id="PF13812">
    <property type="entry name" value="PPR_3"/>
    <property type="match status" value="1"/>
</dbReference>
<evidence type="ECO:0000313" key="5">
    <source>
        <dbReference type="Proteomes" id="UP000734854"/>
    </source>
</evidence>